<dbReference type="EMBL" id="JBHSCL010000007">
    <property type="protein sequence ID" value="MFC4221033.1"/>
    <property type="molecule type" value="Genomic_DNA"/>
</dbReference>
<proteinExistence type="predicted"/>
<dbReference type="Proteomes" id="UP001595841">
    <property type="component" value="Unassembled WGS sequence"/>
</dbReference>
<keyword evidence="2" id="KW-1185">Reference proteome</keyword>
<protein>
    <submittedName>
        <fullName evidence="1">Uncharacterized protein</fullName>
    </submittedName>
</protein>
<name>A0ABV8PLI6_9FLAO</name>
<comment type="caution">
    <text evidence="1">The sequence shown here is derived from an EMBL/GenBank/DDBJ whole genome shotgun (WGS) entry which is preliminary data.</text>
</comment>
<dbReference type="RefSeq" id="WP_379765132.1">
    <property type="nucleotide sequence ID" value="NZ_JBHSCL010000007.1"/>
</dbReference>
<sequence>MDQIILKQISLIVSDNKELLKIPIRQKAKFEGWLKFELANRLENIGMENVEVESQNGFGHNRADISFFNNGRYHQVELKTSNTNWKIDGISNNSRPITKNIKSIVRDAKKLNSAQGIVAFVLFPIPSNDTRWKVYIERIKDKTGLEIDYDKNCKLEQVNIDKNRTCELLVCSFLSRKFDNWR</sequence>
<organism evidence="1 2">
    <name type="scientific">Flagellimonas marina</name>
    <dbReference type="NCBI Taxonomy" id="1775168"/>
    <lineage>
        <taxon>Bacteria</taxon>
        <taxon>Pseudomonadati</taxon>
        <taxon>Bacteroidota</taxon>
        <taxon>Flavobacteriia</taxon>
        <taxon>Flavobacteriales</taxon>
        <taxon>Flavobacteriaceae</taxon>
        <taxon>Flagellimonas</taxon>
    </lineage>
</organism>
<accession>A0ABV8PLI6</accession>
<evidence type="ECO:0000313" key="2">
    <source>
        <dbReference type="Proteomes" id="UP001595841"/>
    </source>
</evidence>
<gene>
    <name evidence="1" type="ORF">ACFOWS_12845</name>
</gene>
<reference evidence="2" key="1">
    <citation type="journal article" date="2019" name="Int. J. Syst. Evol. Microbiol.">
        <title>The Global Catalogue of Microorganisms (GCM) 10K type strain sequencing project: providing services to taxonomists for standard genome sequencing and annotation.</title>
        <authorList>
            <consortium name="The Broad Institute Genomics Platform"/>
            <consortium name="The Broad Institute Genome Sequencing Center for Infectious Disease"/>
            <person name="Wu L."/>
            <person name="Ma J."/>
        </authorList>
    </citation>
    <scope>NUCLEOTIDE SEQUENCE [LARGE SCALE GENOMIC DNA]</scope>
    <source>
        <strain evidence="2">CGMCC 1.15774</strain>
    </source>
</reference>
<evidence type="ECO:0000313" key="1">
    <source>
        <dbReference type="EMBL" id="MFC4221033.1"/>
    </source>
</evidence>